<dbReference type="Proteomes" id="UP000029870">
    <property type="component" value="Unassembled WGS sequence"/>
</dbReference>
<evidence type="ECO:0000313" key="2">
    <source>
        <dbReference type="Proteomes" id="UP000029870"/>
    </source>
</evidence>
<gene>
    <name evidence="1" type="ORF">LS77_001660</name>
</gene>
<organism evidence="1 2">
    <name type="scientific">Helicobacter bilis</name>
    <dbReference type="NCBI Taxonomy" id="37372"/>
    <lineage>
        <taxon>Bacteria</taxon>
        <taxon>Pseudomonadati</taxon>
        <taxon>Campylobacterota</taxon>
        <taxon>Epsilonproteobacteria</taxon>
        <taxon>Campylobacterales</taxon>
        <taxon>Helicobacteraceae</taxon>
        <taxon>Helicobacter</taxon>
    </lineage>
</organism>
<reference evidence="1 2" key="1">
    <citation type="journal article" date="2014" name="Genome Announc.">
        <title>Draft genome sequences of eight enterohepatic helicobacter species isolated from both laboratory and wild rodents.</title>
        <authorList>
            <person name="Sheh A."/>
            <person name="Shen Z."/>
            <person name="Fox J.G."/>
        </authorList>
    </citation>
    <scope>NUCLEOTIDE SEQUENCE [LARGE SCALE GENOMIC DNA]</scope>
    <source>
        <strain evidence="1 2">Missouri</strain>
    </source>
</reference>
<dbReference type="RefSeq" id="WP_004088090.1">
    <property type="nucleotide sequence ID" value="NZ_JAERIZ010000012.1"/>
</dbReference>
<dbReference type="EMBL" id="JRPH02000004">
    <property type="protein sequence ID" value="TLE05931.1"/>
    <property type="molecule type" value="Genomic_DNA"/>
</dbReference>
<evidence type="ECO:0000313" key="1">
    <source>
        <dbReference type="EMBL" id="TLE05931.1"/>
    </source>
</evidence>
<accession>A0A6D2CBX3</accession>
<comment type="caution">
    <text evidence="1">The sequence shown here is derived from an EMBL/GenBank/DDBJ whole genome shotgun (WGS) entry which is preliminary data.</text>
</comment>
<dbReference type="GeneID" id="60657200"/>
<protein>
    <submittedName>
        <fullName evidence="1">Uncharacterized protein</fullName>
    </submittedName>
</protein>
<sequence length="142" mass="16218">MKFTKEDPSSYNELKNYINDDKLLEIVIQHNPKNDFVQMAGMANQHQELNSYLAGVNQNMNNMATNNGSAMSNKVLYANNEAINTRVMQVKVMQPTFSKYKLVMNTAQNTQANAEVASDTEMSAFDEIRMIIESIEEQRKKE</sequence>
<name>A0A6D2CBX3_9HELI</name>
<proteinExistence type="predicted"/>
<dbReference type="AlphaFoldDB" id="A0A6D2CBX3"/>